<feature type="non-terminal residue" evidence="2">
    <location>
        <position position="1"/>
    </location>
</feature>
<name>A0ABD3XP70_SINWO</name>
<protein>
    <recommendedName>
        <fullName evidence="1">Ig-like domain-containing protein</fullName>
    </recommendedName>
</protein>
<dbReference type="SUPFAM" id="SSF48726">
    <property type="entry name" value="Immunoglobulin"/>
    <property type="match status" value="1"/>
</dbReference>
<evidence type="ECO:0000313" key="2">
    <source>
        <dbReference type="EMBL" id="KAL3887401.1"/>
    </source>
</evidence>
<dbReference type="AlphaFoldDB" id="A0ABD3XP70"/>
<dbReference type="Gene3D" id="2.60.40.10">
    <property type="entry name" value="Immunoglobulins"/>
    <property type="match status" value="1"/>
</dbReference>
<dbReference type="EMBL" id="JBJQND010000002">
    <property type="protein sequence ID" value="KAL3887401.1"/>
    <property type="molecule type" value="Genomic_DNA"/>
</dbReference>
<comment type="caution">
    <text evidence="2">The sequence shown here is derived from an EMBL/GenBank/DDBJ whole genome shotgun (WGS) entry which is preliminary data.</text>
</comment>
<dbReference type="InterPro" id="IPR007110">
    <property type="entry name" value="Ig-like_dom"/>
</dbReference>
<evidence type="ECO:0000313" key="3">
    <source>
        <dbReference type="Proteomes" id="UP001634394"/>
    </source>
</evidence>
<sequence length="103" mass="11436">APEIYITVAGSDHLNMTWNVTCEASGFPTNYTFHPWKQMLGEVTIRSDLQGNHEGINNPSKTILTLNRLSLQDRGTYVCSVDNGVQRINGDIIQTSDTVLNVK</sequence>
<feature type="domain" description="Ig-like" evidence="1">
    <location>
        <begin position="2"/>
        <end position="100"/>
    </location>
</feature>
<organism evidence="2 3">
    <name type="scientific">Sinanodonta woodiana</name>
    <name type="common">Chinese pond mussel</name>
    <name type="synonym">Anodonta woodiana</name>
    <dbReference type="NCBI Taxonomy" id="1069815"/>
    <lineage>
        <taxon>Eukaryota</taxon>
        <taxon>Metazoa</taxon>
        <taxon>Spiralia</taxon>
        <taxon>Lophotrochozoa</taxon>
        <taxon>Mollusca</taxon>
        <taxon>Bivalvia</taxon>
        <taxon>Autobranchia</taxon>
        <taxon>Heteroconchia</taxon>
        <taxon>Palaeoheterodonta</taxon>
        <taxon>Unionida</taxon>
        <taxon>Unionoidea</taxon>
        <taxon>Unionidae</taxon>
        <taxon>Unioninae</taxon>
        <taxon>Sinanodonta</taxon>
    </lineage>
</organism>
<dbReference type="Proteomes" id="UP001634394">
    <property type="component" value="Unassembled WGS sequence"/>
</dbReference>
<gene>
    <name evidence="2" type="ORF">ACJMK2_027343</name>
</gene>
<evidence type="ECO:0000259" key="1">
    <source>
        <dbReference type="PROSITE" id="PS50835"/>
    </source>
</evidence>
<dbReference type="PROSITE" id="PS50835">
    <property type="entry name" value="IG_LIKE"/>
    <property type="match status" value="1"/>
</dbReference>
<feature type="non-terminal residue" evidence="2">
    <location>
        <position position="103"/>
    </location>
</feature>
<keyword evidence="3" id="KW-1185">Reference proteome</keyword>
<proteinExistence type="predicted"/>
<accession>A0ABD3XP70</accession>
<dbReference type="Pfam" id="PF13927">
    <property type="entry name" value="Ig_3"/>
    <property type="match status" value="1"/>
</dbReference>
<dbReference type="InterPro" id="IPR036179">
    <property type="entry name" value="Ig-like_dom_sf"/>
</dbReference>
<dbReference type="CDD" id="cd00096">
    <property type="entry name" value="Ig"/>
    <property type="match status" value="1"/>
</dbReference>
<dbReference type="InterPro" id="IPR013783">
    <property type="entry name" value="Ig-like_fold"/>
</dbReference>
<reference evidence="2 3" key="1">
    <citation type="submission" date="2024-11" db="EMBL/GenBank/DDBJ databases">
        <title>Chromosome-level genome assembly of the freshwater bivalve Anodonta woodiana.</title>
        <authorList>
            <person name="Chen X."/>
        </authorList>
    </citation>
    <scope>NUCLEOTIDE SEQUENCE [LARGE SCALE GENOMIC DNA]</scope>
    <source>
        <strain evidence="2">MN2024</strain>
        <tissue evidence="2">Gills</tissue>
    </source>
</reference>